<dbReference type="AlphaFoldDB" id="A0A5B7TQS5"/>
<evidence type="ECO:0000313" key="3">
    <source>
        <dbReference type="Proteomes" id="UP000306229"/>
    </source>
</evidence>
<dbReference type="RefSeq" id="WP_138948230.1">
    <property type="nucleotide sequence ID" value="NZ_CP040749.1"/>
</dbReference>
<dbReference type="EMBL" id="CP040749">
    <property type="protein sequence ID" value="QCX37287.1"/>
    <property type="molecule type" value="Genomic_DNA"/>
</dbReference>
<accession>A0A5B7TQS5</accession>
<keyword evidence="1" id="KW-0732">Signal</keyword>
<name>A0A5B7TQS5_9FLAO</name>
<organism evidence="2 3">
    <name type="scientific">Aureibaculum algae</name>
    <dbReference type="NCBI Taxonomy" id="2584122"/>
    <lineage>
        <taxon>Bacteria</taxon>
        <taxon>Pseudomonadati</taxon>
        <taxon>Bacteroidota</taxon>
        <taxon>Flavobacteriia</taxon>
        <taxon>Flavobacteriales</taxon>
        <taxon>Flavobacteriaceae</taxon>
        <taxon>Aureibaculum</taxon>
    </lineage>
</organism>
<feature type="signal peptide" evidence="1">
    <location>
        <begin position="1"/>
        <end position="25"/>
    </location>
</feature>
<keyword evidence="3" id="KW-1185">Reference proteome</keyword>
<dbReference type="Pfam" id="PF20130">
    <property type="entry name" value="DUF6520"/>
    <property type="match status" value="1"/>
</dbReference>
<feature type="chain" id="PRO_5022747609" evidence="1">
    <location>
        <begin position="26"/>
        <end position="86"/>
    </location>
</feature>
<dbReference type="KEGG" id="fbe:FF125_02090"/>
<dbReference type="OrthoDB" id="1446530at2"/>
<dbReference type="InterPro" id="IPR045391">
    <property type="entry name" value="DUF6520"/>
</dbReference>
<evidence type="ECO:0000256" key="1">
    <source>
        <dbReference type="SAM" id="SignalP"/>
    </source>
</evidence>
<dbReference type="Proteomes" id="UP000306229">
    <property type="component" value="Chromosome"/>
</dbReference>
<reference evidence="2 3" key="1">
    <citation type="submission" date="2019-05" db="EMBL/GenBank/DDBJ databases">
        <title>Algicella ahnfeltiae gen. nov., sp. nov., a novel marine bacterium of the family Flavobacteriaceae isolated from a red alga.</title>
        <authorList>
            <person name="Nedashkovskaya O.I."/>
            <person name="Kukhlevskiy A.D."/>
            <person name="Kim S.-G."/>
            <person name="Zhukova N.V."/>
            <person name="Mikhailov V.V."/>
        </authorList>
    </citation>
    <scope>NUCLEOTIDE SEQUENCE [LARGE SCALE GENOMIC DNA]</scope>
    <source>
        <strain evidence="2 3">10Alg115</strain>
    </source>
</reference>
<sequence>MKTNVFKKVLLPMLALFMAVGLAFATNSTENTNNAATVPGYIFQNGICEQVTTCDPAGMLDCTYSGNQVYSKINQTICGEPLKYNP</sequence>
<gene>
    <name evidence="2" type="ORF">FF125_02090</name>
</gene>
<protein>
    <submittedName>
        <fullName evidence="2">Uncharacterized protein</fullName>
    </submittedName>
</protein>
<evidence type="ECO:0000313" key="2">
    <source>
        <dbReference type="EMBL" id="QCX37287.1"/>
    </source>
</evidence>
<proteinExistence type="predicted"/>